<dbReference type="GO" id="GO:0005829">
    <property type="term" value="C:cytosol"/>
    <property type="evidence" value="ECO:0007669"/>
    <property type="project" value="TreeGrafter"/>
</dbReference>
<accession>A0A5J6N7L2</accession>
<dbReference type="PROSITE" id="PS00163">
    <property type="entry name" value="FUMARATE_LYASES"/>
    <property type="match status" value="1"/>
</dbReference>
<dbReference type="SMART" id="SM00998">
    <property type="entry name" value="ADSL_C"/>
    <property type="match status" value="1"/>
</dbReference>
<dbReference type="Pfam" id="PF00206">
    <property type="entry name" value="Lyase_1"/>
    <property type="match status" value="1"/>
</dbReference>
<dbReference type="InterPro" id="IPR020557">
    <property type="entry name" value="Fumarate_lyase_CS"/>
</dbReference>
<dbReference type="InterPro" id="IPR000362">
    <property type="entry name" value="Fumarate_lyase_fam"/>
</dbReference>
<organism evidence="3 4">
    <name type="scientific">Hypericibacter adhaerens</name>
    <dbReference type="NCBI Taxonomy" id="2602016"/>
    <lineage>
        <taxon>Bacteria</taxon>
        <taxon>Pseudomonadati</taxon>
        <taxon>Pseudomonadota</taxon>
        <taxon>Alphaproteobacteria</taxon>
        <taxon>Rhodospirillales</taxon>
        <taxon>Dongiaceae</taxon>
        <taxon>Hypericibacter</taxon>
    </lineage>
</organism>
<dbReference type="PANTHER" id="PTHR43172:SF1">
    <property type="entry name" value="ADENYLOSUCCINATE LYASE"/>
    <property type="match status" value="1"/>
</dbReference>
<dbReference type="PRINTS" id="PR00149">
    <property type="entry name" value="FUMRATELYASE"/>
</dbReference>
<protein>
    <submittedName>
        <fullName evidence="3">Adenylosuccinate lyase</fullName>
    </submittedName>
</protein>
<dbReference type="KEGG" id="hadh:FRZ61_47950"/>
<dbReference type="Gene3D" id="1.10.40.30">
    <property type="entry name" value="Fumarase/aspartase (C-terminal domain)"/>
    <property type="match status" value="1"/>
</dbReference>
<dbReference type="Proteomes" id="UP000325797">
    <property type="component" value="Chromosome"/>
</dbReference>
<gene>
    <name evidence="3" type="ORF">FRZ61_47950</name>
</gene>
<dbReference type="CDD" id="cd01597">
    <property type="entry name" value="pCLME"/>
    <property type="match status" value="1"/>
</dbReference>
<sequence>MTGWSFGSRVYGGAWSTPALRQIFDDVPRTRRWLEILAVLAEVQGEFGLIPAESARQVAATCRTVELDDAFFAEYRAGYEASGHSTAGLIEAMRRRCPAAAGEWFYFGATVQDITDTWLMLALREARGLILTDLDRAIAAATRLAREHRDTVMAGRTHGQQGLPITFGFKAAGWLAELRRHRQRFDETAQRMDIGQLCGGVGSLSALGPRALEVQRAFCTRLGLRPPATSWTASRDVLVEWAQVLALASGTADRIGHEVYSLQRDEIGELGEGATTEQIGSITMPHKRNPELSEHIGTLSRVVRANAGALLESLPHAHERDGRSWKIEWHAVPELTLAAAKALSLTATLLEHLEVRGERMRRNLEASNGHIYSEAVMLTLAAKLGKQTAHRLMHRAATEAARAGRPLRQAVEADPEISAHLSRGEIDRLFDATSRTAQCGALVDQVLGSER</sequence>
<dbReference type="AlphaFoldDB" id="A0A5J6N7L2"/>
<dbReference type="GO" id="GO:0044208">
    <property type="term" value="P:'de novo' AMP biosynthetic process"/>
    <property type="evidence" value="ECO:0007669"/>
    <property type="project" value="TreeGrafter"/>
</dbReference>
<evidence type="ECO:0000313" key="3">
    <source>
        <dbReference type="EMBL" id="QEX24853.1"/>
    </source>
</evidence>
<proteinExistence type="predicted"/>
<dbReference type="SUPFAM" id="SSF48557">
    <property type="entry name" value="L-aspartase-like"/>
    <property type="match status" value="1"/>
</dbReference>
<dbReference type="PANTHER" id="PTHR43172">
    <property type="entry name" value="ADENYLOSUCCINATE LYASE"/>
    <property type="match status" value="1"/>
</dbReference>
<dbReference type="InterPro" id="IPR022761">
    <property type="entry name" value="Fumarate_lyase_N"/>
</dbReference>
<dbReference type="EMBL" id="CP042582">
    <property type="protein sequence ID" value="QEX24853.1"/>
    <property type="molecule type" value="Genomic_DNA"/>
</dbReference>
<dbReference type="PRINTS" id="PR00145">
    <property type="entry name" value="ARGSUCLYASE"/>
</dbReference>
<evidence type="ECO:0000256" key="1">
    <source>
        <dbReference type="ARBA" id="ARBA00023239"/>
    </source>
</evidence>
<dbReference type="GO" id="GO:0070626">
    <property type="term" value="F:(S)-2-(5-amino-1-(5-phospho-D-ribosyl)imidazole-4-carboxamido) succinate lyase (fumarate-forming) activity"/>
    <property type="evidence" value="ECO:0007669"/>
    <property type="project" value="TreeGrafter"/>
</dbReference>
<reference evidence="3 4" key="1">
    <citation type="submission" date="2019-08" db="EMBL/GenBank/DDBJ databases">
        <title>Hyperibacter terrae gen. nov., sp. nov. and Hyperibacter viscosus sp. nov., two new members in the family Rhodospirillaceae isolated from the rhizosphere of Hypericum perforatum.</title>
        <authorList>
            <person name="Noviana Z."/>
        </authorList>
    </citation>
    <scope>NUCLEOTIDE SEQUENCE [LARGE SCALE GENOMIC DNA]</scope>
    <source>
        <strain evidence="3 4">R5959</strain>
    </source>
</reference>
<dbReference type="Pfam" id="PF10397">
    <property type="entry name" value="ADSL_C"/>
    <property type="match status" value="1"/>
</dbReference>
<keyword evidence="4" id="KW-1185">Reference proteome</keyword>
<dbReference type="OrthoDB" id="9768878at2"/>
<evidence type="ECO:0000313" key="4">
    <source>
        <dbReference type="Proteomes" id="UP000325797"/>
    </source>
</evidence>
<feature type="domain" description="Adenylosuccinate lyase C-terminal" evidence="2">
    <location>
        <begin position="368"/>
        <end position="447"/>
    </location>
</feature>
<dbReference type="InterPro" id="IPR019468">
    <property type="entry name" value="AdenyloSucc_lyase_C"/>
</dbReference>
<keyword evidence="1 3" id="KW-0456">Lyase</keyword>
<name>A0A5J6N7L2_9PROT</name>
<dbReference type="Gene3D" id="1.20.200.10">
    <property type="entry name" value="Fumarase/aspartase (Central domain)"/>
    <property type="match status" value="1"/>
</dbReference>
<dbReference type="InterPro" id="IPR008948">
    <property type="entry name" value="L-Aspartase-like"/>
</dbReference>
<dbReference type="GO" id="GO:0004018">
    <property type="term" value="F:N6-(1,2-dicarboxyethyl)AMP AMP-lyase (fumarate-forming) activity"/>
    <property type="evidence" value="ECO:0007669"/>
    <property type="project" value="TreeGrafter"/>
</dbReference>
<dbReference type="RefSeq" id="WP_151120115.1">
    <property type="nucleotide sequence ID" value="NZ_CP042582.1"/>
</dbReference>
<evidence type="ECO:0000259" key="2">
    <source>
        <dbReference type="SMART" id="SM00998"/>
    </source>
</evidence>